<gene>
    <name evidence="2" type="ORF">PFISCL1PPCAC_23233</name>
</gene>
<comment type="caution">
    <text evidence="2">The sequence shown here is derived from an EMBL/GenBank/DDBJ whole genome shotgun (WGS) entry which is preliminary data.</text>
</comment>
<sequence length="107" mass="11007">GARHAARRRGGAQGGRAPREGRRATGAGADSDGLVSQFVHWQGEDVPAAPGSARVKCGRQGNAGGLLVAPDRPHFQGGARAAGARAQLWRLALGLGRQRRQLAARAG</sequence>
<evidence type="ECO:0000313" key="3">
    <source>
        <dbReference type="Proteomes" id="UP001432322"/>
    </source>
</evidence>
<keyword evidence="3" id="KW-1185">Reference proteome</keyword>
<evidence type="ECO:0000313" key="2">
    <source>
        <dbReference type="EMBL" id="GMT31936.1"/>
    </source>
</evidence>
<feature type="region of interest" description="Disordered" evidence="1">
    <location>
        <begin position="1"/>
        <end position="35"/>
    </location>
</feature>
<dbReference type="EMBL" id="BTSY01000006">
    <property type="protein sequence ID" value="GMT31936.1"/>
    <property type="molecule type" value="Genomic_DNA"/>
</dbReference>
<proteinExistence type="predicted"/>
<evidence type="ECO:0000256" key="1">
    <source>
        <dbReference type="SAM" id="MobiDB-lite"/>
    </source>
</evidence>
<feature type="non-terminal residue" evidence="2">
    <location>
        <position position="107"/>
    </location>
</feature>
<accession>A0AAV5WI29</accession>
<organism evidence="2 3">
    <name type="scientific">Pristionchus fissidentatus</name>
    <dbReference type="NCBI Taxonomy" id="1538716"/>
    <lineage>
        <taxon>Eukaryota</taxon>
        <taxon>Metazoa</taxon>
        <taxon>Ecdysozoa</taxon>
        <taxon>Nematoda</taxon>
        <taxon>Chromadorea</taxon>
        <taxon>Rhabditida</taxon>
        <taxon>Rhabditina</taxon>
        <taxon>Diplogasteromorpha</taxon>
        <taxon>Diplogasteroidea</taxon>
        <taxon>Neodiplogasteridae</taxon>
        <taxon>Pristionchus</taxon>
    </lineage>
</organism>
<feature type="non-terminal residue" evidence="2">
    <location>
        <position position="1"/>
    </location>
</feature>
<feature type="compositionally biased region" description="Basic residues" evidence="1">
    <location>
        <begin position="1"/>
        <end position="10"/>
    </location>
</feature>
<protein>
    <submittedName>
        <fullName evidence="2">Uncharacterized protein</fullName>
    </submittedName>
</protein>
<name>A0AAV5WI29_9BILA</name>
<reference evidence="2" key="1">
    <citation type="submission" date="2023-10" db="EMBL/GenBank/DDBJ databases">
        <title>Genome assembly of Pristionchus species.</title>
        <authorList>
            <person name="Yoshida K."/>
            <person name="Sommer R.J."/>
        </authorList>
    </citation>
    <scope>NUCLEOTIDE SEQUENCE</scope>
    <source>
        <strain evidence="2">RS5133</strain>
    </source>
</reference>
<dbReference type="AlphaFoldDB" id="A0AAV5WI29"/>
<dbReference type="Proteomes" id="UP001432322">
    <property type="component" value="Unassembled WGS sequence"/>
</dbReference>